<keyword evidence="1" id="KW-0732">Signal</keyword>
<feature type="signal peptide" evidence="1">
    <location>
        <begin position="1"/>
        <end position="17"/>
    </location>
</feature>
<organism evidence="2 3">
    <name type="scientific">Sphingomonas chungangi</name>
    <dbReference type="NCBI Taxonomy" id="2683589"/>
    <lineage>
        <taxon>Bacteria</taxon>
        <taxon>Pseudomonadati</taxon>
        <taxon>Pseudomonadota</taxon>
        <taxon>Alphaproteobacteria</taxon>
        <taxon>Sphingomonadales</taxon>
        <taxon>Sphingomonadaceae</taxon>
        <taxon>Sphingomonas</taxon>
    </lineage>
</organism>
<name>A0A838L176_9SPHN</name>
<accession>A0A838L176</accession>
<reference evidence="2 3" key="1">
    <citation type="submission" date="2020-07" db="EMBL/GenBank/DDBJ databases">
        <authorList>
            <person name="Sun Q."/>
        </authorList>
    </citation>
    <scope>NUCLEOTIDE SEQUENCE [LARGE SCALE GENOMIC DNA]</scope>
    <source>
        <strain evidence="2 3">CGMCC 1.13654</strain>
    </source>
</reference>
<feature type="chain" id="PRO_5032394898" evidence="1">
    <location>
        <begin position="18"/>
        <end position="103"/>
    </location>
</feature>
<gene>
    <name evidence="2" type="ORF">HZF05_03960</name>
</gene>
<dbReference type="EMBL" id="JACEIB010000002">
    <property type="protein sequence ID" value="MBA2933243.1"/>
    <property type="molecule type" value="Genomic_DNA"/>
</dbReference>
<dbReference type="Proteomes" id="UP000570166">
    <property type="component" value="Unassembled WGS sequence"/>
</dbReference>
<keyword evidence="3" id="KW-1185">Reference proteome</keyword>
<proteinExistence type="predicted"/>
<evidence type="ECO:0000313" key="3">
    <source>
        <dbReference type="Proteomes" id="UP000570166"/>
    </source>
</evidence>
<sequence>MPGFALLLLQASLAATADPHALLLQPVPARQCRADGSDILVCAKDRDAYRLHGAGPGIEPTVPTKAEWRLFGDATANAHGVERGVPGGGGAAPAAVVTVTVPF</sequence>
<evidence type="ECO:0000256" key="1">
    <source>
        <dbReference type="SAM" id="SignalP"/>
    </source>
</evidence>
<dbReference type="AlphaFoldDB" id="A0A838L176"/>
<evidence type="ECO:0000313" key="2">
    <source>
        <dbReference type="EMBL" id="MBA2933243.1"/>
    </source>
</evidence>
<protein>
    <submittedName>
        <fullName evidence="2">Uncharacterized protein</fullName>
    </submittedName>
</protein>
<dbReference type="RefSeq" id="WP_160366384.1">
    <property type="nucleotide sequence ID" value="NZ_JACEIB010000002.1"/>
</dbReference>
<comment type="caution">
    <text evidence="2">The sequence shown here is derived from an EMBL/GenBank/DDBJ whole genome shotgun (WGS) entry which is preliminary data.</text>
</comment>